<gene>
    <name evidence="13" type="ORF">Rhopal_001341-T1</name>
</gene>
<dbReference type="GO" id="GO:0004822">
    <property type="term" value="F:isoleucine-tRNA ligase activity"/>
    <property type="evidence" value="ECO:0007669"/>
    <property type="project" value="UniProtKB-EC"/>
</dbReference>
<dbReference type="GO" id="GO:0005739">
    <property type="term" value="C:mitochondrion"/>
    <property type="evidence" value="ECO:0007669"/>
    <property type="project" value="TreeGrafter"/>
</dbReference>
<sequence>MAHRLPARAAHRAAAAAARRPASAPVHPWTLCPPAGSVRSFASTTAHRAKPPKPKRAKDPLEHFYSESLNLPKTAFPLRAEATRREKLFWRRTTDELYHWQAEQTDRPLFVLHDGPPYANGHLHCGHALNKITKDLINRSKLIQGYRVHYTPGFDTHGLPLELKALSALKKPASSLSPQEIRAAARQEADKGIEIQSGEFRSFCVMGDWDRPYKTMDWQYEKRQLQVVRDMVGKGLIVTHHRPTLYSPSSRTALAEAELEYREDHVSRSVYVSFPVAQLGAQLERELEVVGVAVKEGEKVSLAVWTTTAWTIPSNVAIAVSDSMEYTLARRADSSTDLLIVASDRLSFLSELLSTSLEPLAHFRGSSLLATTYTDPLASSSSASASASSPPTRPLIPASYITSTTGTGLVHTAPAHGVEDWEAWRAYQLAQRSASPSSAAASLPDTLCAVDAAGRLDGPTLREMGAQEDVVERLAGRDILKDGTGEVIRLLEERGRLLKEVEVQHKFPYDWRTKKPVIYRASSQWFANLDPVKDAAISALSRVNFFPSRGARTLEMYVHGRSEWCISRQRAWGVPIPVVYSSAADGTGREVPYLSPSNIDHIVRVLEAQGEGTDYWWIGEADEFVEPGELERSRREGRVWRKGMDTMDVWFDSGCSWTLLREEGVRAAPEGEGEGEARRPLADVYFEGSDQHRGWFQSSLLTKVSSAEAGQEPLAPYRDVVTHGMVLDDKGRKMSKSLGNIVSPSVVIQGGKDKKREPAYGTDLLRVWVASVDSTRDVLIGPGILAQTFEGLRKIRNTARFLLGNLGDEVREDFELEQLGLIERYILHELYELDRAAREGFSSYQFNKAYQALSTFSNTTLSSFYFDVTKDALYASSTSSLERRQILSVLHTVLETYLSVLAPMAPLLAEEIYHFSKGAKEDPKEGVVGAESVFARVWPEPNPAWHAPELKRDMDELLAVRAEVNGLLEQARNDKRIGSSAEAIITIENPSSVLQRHHDVLKTLFIISDVSLDSAQPSAPSPVWKYETTLPSTGTRLSVLPSPLSKCPRCWQHTVPPPPSPPAEPVESPAAPVCSRCADVLAERELVAPESTLLGGGTA</sequence>
<feature type="compositionally biased region" description="Basic residues" evidence="10">
    <location>
        <begin position="1"/>
        <end position="11"/>
    </location>
</feature>
<name>A0AAV5GF58_9BASI</name>
<feature type="compositionally biased region" description="Low complexity" evidence="10">
    <location>
        <begin position="12"/>
        <end position="28"/>
    </location>
</feature>
<dbReference type="PANTHER" id="PTHR42765">
    <property type="entry name" value="SOLEUCYL-TRNA SYNTHETASE"/>
    <property type="match status" value="1"/>
</dbReference>
<dbReference type="InterPro" id="IPR050081">
    <property type="entry name" value="Ile-tRNA_ligase"/>
</dbReference>
<dbReference type="CDD" id="cd07960">
    <property type="entry name" value="Anticodon_Ia_Ile_BEm"/>
    <property type="match status" value="1"/>
</dbReference>
<evidence type="ECO:0000256" key="4">
    <source>
        <dbReference type="ARBA" id="ARBA00022741"/>
    </source>
</evidence>
<evidence type="ECO:0000256" key="1">
    <source>
        <dbReference type="ARBA" id="ARBA00005594"/>
    </source>
</evidence>
<keyword evidence="14" id="KW-1185">Reference proteome</keyword>
<organism evidence="13 14">
    <name type="scientific">Rhodotorula paludigena</name>
    <dbReference type="NCBI Taxonomy" id="86838"/>
    <lineage>
        <taxon>Eukaryota</taxon>
        <taxon>Fungi</taxon>
        <taxon>Dikarya</taxon>
        <taxon>Basidiomycota</taxon>
        <taxon>Pucciniomycotina</taxon>
        <taxon>Microbotryomycetes</taxon>
        <taxon>Sporidiobolales</taxon>
        <taxon>Sporidiobolaceae</taxon>
        <taxon>Rhodotorula</taxon>
    </lineage>
</organism>
<dbReference type="Proteomes" id="UP001342314">
    <property type="component" value="Unassembled WGS sequence"/>
</dbReference>
<keyword evidence="5 9" id="KW-0067">ATP-binding</keyword>
<evidence type="ECO:0000256" key="8">
    <source>
        <dbReference type="ARBA" id="ARBA00032665"/>
    </source>
</evidence>
<evidence type="ECO:0000256" key="7">
    <source>
        <dbReference type="ARBA" id="ARBA00023146"/>
    </source>
</evidence>
<dbReference type="Gene3D" id="1.10.730.20">
    <property type="match status" value="1"/>
</dbReference>
<dbReference type="HAMAP" id="MF_02002">
    <property type="entry name" value="Ile_tRNA_synth_type1"/>
    <property type="match status" value="1"/>
</dbReference>
<evidence type="ECO:0000259" key="11">
    <source>
        <dbReference type="Pfam" id="PF00133"/>
    </source>
</evidence>
<keyword evidence="3 9" id="KW-0436">Ligase</keyword>
<dbReference type="InterPro" id="IPR023585">
    <property type="entry name" value="Ile-tRNA-ligase_type1"/>
</dbReference>
<feature type="domain" description="Aminoacyl-tRNA synthetase class Ia" evidence="11">
    <location>
        <begin position="94"/>
        <end position="778"/>
    </location>
</feature>
<dbReference type="SUPFAM" id="SSF50677">
    <property type="entry name" value="ValRS/IleRS/LeuRS editing domain"/>
    <property type="match status" value="1"/>
</dbReference>
<evidence type="ECO:0000256" key="3">
    <source>
        <dbReference type="ARBA" id="ARBA00022598"/>
    </source>
</evidence>
<proteinExistence type="inferred from homology"/>
<evidence type="ECO:0000256" key="2">
    <source>
        <dbReference type="ARBA" id="ARBA00013165"/>
    </source>
</evidence>
<keyword evidence="7 9" id="KW-0030">Aminoacyl-tRNA synthetase</keyword>
<protein>
    <recommendedName>
        <fullName evidence="2">isoleucine--tRNA ligase</fullName>
        <ecNumber evidence="2">6.1.1.5</ecNumber>
    </recommendedName>
    <alternativeName>
        <fullName evidence="8">Isoleucyl-tRNA synthetase</fullName>
    </alternativeName>
</protein>
<dbReference type="PRINTS" id="PR00984">
    <property type="entry name" value="TRNASYNTHILE"/>
</dbReference>
<dbReference type="GO" id="GO:0000049">
    <property type="term" value="F:tRNA binding"/>
    <property type="evidence" value="ECO:0007669"/>
    <property type="project" value="InterPro"/>
</dbReference>
<dbReference type="PROSITE" id="PS00178">
    <property type="entry name" value="AA_TRNA_LIGASE_I"/>
    <property type="match status" value="1"/>
</dbReference>
<dbReference type="InterPro" id="IPR009008">
    <property type="entry name" value="Val/Leu/Ile-tRNA-synth_edit"/>
</dbReference>
<reference evidence="13 14" key="1">
    <citation type="submission" date="2021-12" db="EMBL/GenBank/DDBJ databases">
        <title>High titer production of polyol ester of fatty acids by Rhodotorula paludigena BS15 towards product separation-free biomass refinery.</title>
        <authorList>
            <person name="Mano J."/>
            <person name="Ono H."/>
            <person name="Tanaka T."/>
            <person name="Naito K."/>
            <person name="Sushida H."/>
            <person name="Ike M."/>
            <person name="Tokuyasu K."/>
            <person name="Kitaoka M."/>
        </authorList>
    </citation>
    <scope>NUCLEOTIDE SEQUENCE [LARGE SCALE GENOMIC DNA]</scope>
    <source>
        <strain evidence="13 14">BS15</strain>
    </source>
</reference>
<dbReference type="SUPFAM" id="SSF47323">
    <property type="entry name" value="Anticodon-binding domain of a subclass of class I aminoacyl-tRNA synthetases"/>
    <property type="match status" value="1"/>
</dbReference>
<dbReference type="InterPro" id="IPR014729">
    <property type="entry name" value="Rossmann-like_a/b/a_fold"/>
</dbReference>
<dbReference type="GO" id="GO:0032543">
    <property type="term" value="P:mitochondrial translation"/>
    <property type="evidence" value="ECO:0007669"/>
    <property type="project" value="TreeGrafter"/>
</dbReference>
<dbReference type="EC" id="6.1.1.5" evidence="2"/>
<dbReference type="PANTHER" id="PTHR42765:SF1">
    <property type="entry name" value="ISOLEUCINE--TRNA LIGASE, MITOCHONDRIAL"/>
    <property type="match status" value="1"/>
</dbReference>
<dbReference type="GO" id="GO:0005524">
    <property type="term" value="F:ATP binding"/>
    <property type="evidence" value="ECO:0007669"/>
    <property type="project" value="UniProtKB-KW"/>
</dbReference>
<dbReference type="Gene3D" id="3.40.50.620">
    <property type="entry name" value="HUPs"/>
    <property type="match status" value="2"/>
</dbReference>
<dbReference type="InterPro" id="IPR009080">
    <property type="entry name" value="tRNAsynth_Ia_anticodon-bd"/>
</dbReference>
<dbReference type="Gene3D" id="3.90.740.10">
    <property type="entry name" value="Valyl/Leucyl/Isoleucyl-tRNA synthetase, editing domain"/>
    <property type="match status" value="1"/>
</dbReference>
<evidence type="ECO:0000259" key="12">
    <source>
        <dbReference type="Pfam" id="PF08264"/>
    </source>
</evidence>
<dbReference type="GO" id="GO:0002161">
    <property type="term" value="F:aminoacyl-tRNA deacylase activity"/>
    <property type="evidence" value="ECO:0007669"/>
    <property type="project" value="InterPro"/>
</dbReference>
<feature type="region of interest" description="Disordered" evidence="10">
    <location>
        <begin position="1"/>
        <end position="28"/>
    </location>
</feature>
<keyword evidence="4 9" id="KW-0547">Nucleotide-binding</keyword>
<comment type="caution">
    <text evidence="13">The sequence shown here is derived from an EMBL/GenBank/DDBJ whole genome shotgun (WGS) entry which is preliminary data.</text>
</comment>
<dbReference type="InterPro" id="IPR002301">
    <property type="entry name" value="Ile-tRNA-ligase"/>
</dbReference>
<evidence type="ECO:0000256" key="9">
    <source>
        <dbReference type="RuleBase" id="RU363035"/>
    </source>
</evidence>
<dbReference type="AlphaFoldDB" id="A0AAV5GF58"/>
<dbReference type="InterPro" id="IPR033708">
    <property type="entry name" value="Anticodon_Ile_BEm"/>
</dbReference>
<dbReference type="Pfam" id="PF08264">
    <property type="entry name" value="Anticodon_1"/>
    <property type="match status" value="1"/>
</dbReference>
<accession>A0AAV5GF58</accession>
<comment type="similarity">
    <text evidence="1 9">Belongs to the class-I aminoacyl-tRNA synthetase family.</text>
</comment>
<evidence type="ECO:0000313" key="13">
    <source>
        <dbReference type="EMBL" id="GJN88375.1"/>
    </source>
</evidence>
<evidence type="ECO:0000256" key="10">
    <source>
        <dbReference type="SAM" id="MobiDB-lite"/>
    </source>
</evidence>
<dbReference type="GO" id="GO:0006428">
    <property type="term" value="P:isoleucyl-tRNA aminoacylation"/>
    <property type="evidence" value="ECO:0007669"/>
    <property type="project" value="InterPro"/>
</dbReference>
<evidence type="ECO:0000256" key="6">
    <source>
        <dbReference type="ARBA" id="ARBA00022917"/>
    </source>
</evidence>
<keyword evidence="6 9" id="KW-0648">Protein biosynthesis</keyword>
<dbReference type="Pfam" id="PF00133">
    <property type="entry name" value="tRNA-synt_1"/>
    <property type="match status" value="1"/>
</dbReference>
<dbReference type="InterPro" id="IPR013155">
    <property type="entry name" value="M/V/L/I-tRNA-synth_anticd-bd"/>
</dbReference>
<dbReference type="InterPro" id="IPR001412">
    <property type="entry name" value="aa-tRNA-synth_I_CS"/>
</dbReference>
<evidence type="ECO:0000256" key="5">
    <source>
        <dbReference type="ARBA" id="ARBA00022840"/>
    </source>
</evidence>
<evidence type="ECO:0000313" key="14">
    <source>
        <dbReference type="Proteomes" id="UP001342314"/>
    </source>
</evidence>
<dbReference type="NCBIfam" id="TIGR00392">
    <property type="entry name" value="ileS"/>
    <property type="match status" value="1"/>
</dbReference>
<feature type="domain" description="Methionyl/Valyl/Leucyl/Isoleucyl-tRNA synthetase anticodon-binding" evidence="12">
    <location>
        <begin position="823"/>
        <end position="985"/>
    </location>
</feature>
<dbReference type="InterPro" id="IPR002300">
    <property type="entry name" value="aa-tRNA-synth_Ia"/>
</dbReference>
<dbReference type="SUPFAM" id="SSF52374">
    <property type="entry name" value="Nucleotidylyl transferase"/>
    <property type="match status" value="1"/>
</dbReference>
<dbReference type="EMBL" id="BQKY01000003">
    <property type="protein sequence ID" value="GJN88375.1"/>
    <property type="molecule type" value="Genomic_DNA"/>
</dbReference>